<accession>A0A4V6DI73</accession>
<feature type="transmembrane region" description="Helical" evidence="6">
    <location>
        <begin position="142"/>
        <end position="164"/>
    </location>
</feature>
<dbReference type="Proteomes" id="UP000310108">
    <property type="component" value="Unassembled WGS sequence"/>
</dbReference>
<feature type="region of interest" description="Disordered" evidence="5">
    <location>
        <begin position="260"/>
        <end position="307"/>
    </location>
</feature>
<feature type="transmembrane region" description="Helical" evidence="6">
    <location>
        <begin position="100"/>
        <end position="122"/>
    </location>
</feature>
<dbReference type="GO" id="GO:0007189">
    <property type="term" value="P:adenylate cyclase-activating G protein-coupled receptor signaling pathway"/>
    <property type="evidence" value="ECO:0007669"/>
    <property type="project" value="TreeGrafter"/>
</dbReference>
<keyword evidence="2 6" id="KW-0812">Transmembrane</keyword>
<proteinExistence type="predicted"/>
<dbReference type="PANTHER" id="PTHR23112:SF37">
    <property type="entry name" value="G PROTEIN-COUPLED RECEPTOR GPR1"/>
    <property type="match status" value="1"/>
</dbReference>
<feature type="region of interest" description="Disordered" evidence="5">
    <location>
        <begin position="483"/>
        <end position="512"/>
    </location>
</feature>
<feature type="compositionally biased region" description="Basic and acidic residues" evidence="5">
    <location>
        <begin position="496"/>
        <end position="506"/>
    </location>
</feature>
<keyword evidence="3 6" id="KW-1133">Transmembrane helix</keyword>
<dbReference type="EMBL" id="PJEX01000021">
    <property type="protein sequence ID" value="TKW58666.1"/>
    <property type="molecule type" value="Genomic_DNA"/>
</dbReference>
<name>A0A4V6DI73_9PEZI</name>
<evidence type="ECO:0000256" key="5">
    <source>
        <dbReference type="SAM" id="MobiDB-lite"/>
    </source>
</evidence>
<evidence type="ECO:0000256" key="3">
    <source>
        <dbReference type="ARBA" id="ARBA00022989"/>
    </source>
</evidence>
<dbReference type="Gene3D" id="1.20.1070.10">
    <property type="entry name" value="Rhodopsin 7-helix transmembrane proteins"/>
    <property type="match status" value="1"/>
</dbReference>
<reference evidence="7 8" key="1">
    <citation type="journal article" date="2019" name="PLoS ONE">
        <title>Comparative genome analysis indicates high evolutionary potential of pathogenicity genes in Colletotrichum tanaceti.</title>
        <authorList>
            <person name="Lelwala R.V."/>
            <person name="Korhonen P.K."/>
            <person name="Young N.D."/>
            <person name="Scott J.B."/>
            <person name="Ades P.A."/>
            <person name="Gasser R.B."/>
            <person name="Taylor P.W.J."/>
        </authorList>
    </citation>
    <scope>NUCLEOTIDE SEQUENCE [LARGE SCALE GENOMIC DNA]</scope>
    <source>
        <strain evidence="7">BRIP57314</strain>
    </source>
</reference>
<evidence type="ECO:0000256" key="2">
    <source>
        <dbReference type="ARBA" id="ARBA00022692"/>
    </source>
</evidence>
<keyword evidence="8" id="KW-1185">Reference proteome</keyword>
<dbReference type="Pfam" id="PF00001">
    <property type="entry name" value="7tm_1"/>
    <property type="match status" value="1"/>
</dbReference>
<dbReference type="InterPro" id="IPR000276">
    <property type="entry name" value="GPCR_Rhodpsn"/>
</dbReference>
<evidence type="ECO:0000313" key="7">
    <source>
        <dbReference type="EMBL" id="TKW58666.1"/>
    </source>
</evidence>
<dbReference type="AlphaFoldDB" id="A0A4V6DI73"/>
<gene>
    <name evidence="7" type="ORF">CTA1_9282</name>
</gene>
<comment type="subcellular location">
    <subcellularLocation>
        <location evidence="1">Membrane</location>
        <topology evidence="1">Multi-pass membrane protein</topology>
    </subcellularLocation>
</comment>
<feature type="transmembrane region" description="Helical" evidence="6">
    <location>
        <begin position="228"/>
        <end position="248"/>
    </location>
</feature>
<feature type="compositionally biased region" description="Polar residues" evidence="5">
    <location>
        <begin position="286"/>
        <end position="295"/>
    </location>
</feature>
<keyword evidence="4 6" id="KW-0472">Membrane</keyword>
<dbReference type="STRING" id="1306861.A0A4V6DI73"/>
<dbReference type="SUPFAM" id="SSF81321">
    <property type="entry name" value="Family A G protein-coupled receptor-like"/>
    <property type="match status" value="1"/>
</dbReference>
<feature type="transmembrane region" description="Helical" evidence="6">
    <location>
        <begin position="176"/>
        <end position="198"/>
    </location>
</feature>
<feature type="compositionally biased region" description="Low complexity" evidence="5">
    <location>
        <begin position="263"/>
        <end position="274"/>
    </location>
</feature>
<feature type="transmembrane region" description="Helical" evidence="6">
    <location>
        <begin position="346"/>
        <end position="367"/>
    </location>
</feature>
<evidence type="ECO:0000256" key="6">
    <source>
        <dbReference type="SAM" id="Phobius"/>
    </source>
</evidence>
<evidence type="ECO:0000256" key="1">
    <source>
        <dbReference type="ARBA" id="ARBA00004141"/>
    </source>
</evidence>
<sequence length="512" mass="56227">MDPQSQTLTPLPDVLRRGLTAVSFFGFLSFVTTTALFFVLTYRLLSWYFAPAPGRPQRMADEPNADAVLAEEMGLPETMYPEGGGKQSSGRTSRDAPNQFLMLIYNLLLADIQQALAFLLNASWLSRDGIVVESTTCWAQGWFVSTGDLASSAFITTIAVHTYLSVVRDYKLPTWAFWTMIGSVWFFIYALAIAGIVITNNGAADGGLYVRAAAWCWVNVRYEAMRLYLHYLWMFMSFFITAAFYVLIFNHIRRTDPALQLPSSSSSNTTSSASKSDRGRRMSHAHTLSQSGHPKSSNGEAAAAAANPSSAGHHPAFLIYPIIYILCTAPLALGRVITMAGKEVSLEYFCLAGAMIASNGWLDVLLFSTTRHVIIFNASPDYEETGLETFAFMRTPANRRYGNMVWVQGAGSAPRNLTADEGTGGWLSKLFRGAGRRGADAKRDRHRSGAHRSISQESLRRRGGNMEGIQMETVTTVVVEVDGRQPGGKKAAGRPHSVDTIEKERAQSFGSI</sequence>
<evidence type="ECO:0000313" key="8">
    <source>
        <dbReference type="Proteomes" id="UP000310108"/>
    </source>
</evidence>
<dbReference type="PANTHER" id="PTHR23112">
    <property type="entry name" value="G PROTEIN-COUPLED RECEPTOR 157-RELATED"/>
    <property type="match status" value="1"/>
</dbReference>
<comment type="caution">
    <text evidence="7">The sequence shown here is derived from an EMBL/GenBank/DDBJ whole genome shotgun (WGS) entry which is preliminary data.</text>
</comment>
<feature type="compositionally biased region" description="Low complexity" evidence="5">
    <location>
        <begin position="296"/>
        <end position="307"/>
    </location>
</feature>
<dbReference type="GO" id="GO:0004930">
    <property type="term" value="F:G protein-coupled receptor activity"/>
    <property type="evidence" value="ECO:0007669"/>
    <property type="project" value="InterPro"/>
</dbReference>
<organism evidence="7 8">
    <name type="scientific">Colletotrichum tanaceti</name>
    <dbReference type="NCBI Taxonomy" id="1306861"/>
    <lineage>
        <taxon>Eukaryota</taxon>
        <taxon>Fungi</taxon>
        <taxon>Dikarya</taxon>
        <taxon>Ascomycota</taxon>
        <taxon>Pezizomycotina</taxon>
        <taxon>Sordariomycetes</taxon>
        <taxon>Hypocreomycetidae</taxon>
        <taxon>Glomerellales</taxon>
        <taxon>Glomerellaceae</taxon>
        <taxon>Colletotrichum</taxon>
        <taxon>Colletotrichum destructivum species complex</taxon>
    </lineage>
</organism>
<dbReference type="CDD" id="cd00637">
    <property type="entry name" value="7tm_classA_rhodopsin-like"/>
    <property type="match status" value="1"/>
</dbReference>
<feature type="transmembrane region" description="Helical" evidence="6">
    <location>
        <begin position="20"/>
        <end position="45"/>
    </location>
</feature>
<dbReference type="GO" id="GO:0005886">
    <property type="term" value="C:plasma membrane"/>
    <property type="evidence" value="ECO:0007669"/>
    <property type="project" value="TreeGrafter"/>
</dbReference>
<feature type="transmembrane region" description="Helical" evidence="6">
    <location>
        <begin position="317"/>
        <end position="340"/>
    </location>
</feature>
<protein>
    <submittedName>
        <fullName evidence="7">Uncharacterized protein</fullName>
    </submittedName>
</protein>
<evidence type="ECO:0000256" key="4">
    <source>
        <dbReference type="ARBA" id="ARBA00023136"/>
    </source>
</evidence>
<feature type="region of interest" description="Disordered" evidence="5">
    <location>
        <begin position="437"/>
        <end position="468"/>
    </location>
</feature>